<evidence type="ECO:0000256" key="11">
    <source>
        <dbReference type="ARBA" id="ARBA00023136"/>
    </source>
</evidence>
<keyword evidence="8" id="KW-0625">Polysaccharide transport</keyword>
<keyword evidence="14" id="KW-0449">Lipoprotein</keyword>
<dbReference type="PANTHER" id="PTHR33619">
    <property type="entry name" value="POLYSACCHARIDE EXPORT PROTEIN GFCE-RELATED"/>
    <property type="match status" value="1"/>
</dbReference>
<keyword evidence="13" id="KW-0998">Cell outer membrane</keyword>
<evidence type="ECO:0000256" key="14">
    <source>
        <dbReference type="ARBA" id="ARBA00023288"/>
    </source>
</evidence>
<dbReference type="Pfam" id="PF22461">
    <property type="entry name" value="SLBB_2"/>
    <property type="match status" value="1"/>
</dbReference>
<dbReference type="AlphaFoldDB" id="A0A4R7B263"/>
<dbReference type="EMBL" id="SNZP01000009">
    <property type="protein sequence ID" value="TDR77822.1"/>
    <property type="molecule type" value="Genomic_DNA"/>
</dbReference>
<feature type="region of interest" description="Disordered" evidence="15">
    <location>
        <begin position="237"/>
        <end position="256"/>
    </location>
</feature>
<keyword evidence="6" id="KW-0812">Transmembrane</keyword>
<feature type="domain" description="Polysaccharide export protein N-terminal" evidence="16">
    <location>
        <begin position="31"/>
        <end position="106"/>
    </location>
</feature>
<dbReference type="InterPro" id="IPR054765">
    <property type="entry name" value="SLBB_dom"/>
</dbReference>
<evidence type="ECO:0000256" key="4">
    <source>
        <dbReference type="ARBA" id="ARBA00022452"/>
    </source>
</evidence>
<dbReference type="GO" id="GO:0015159">
    <property type="term" value="F:polysaccharide transmembrane transporter activity"/>
    <property type="evidence" value="ECO:0007669"/>
    <property type="project" value="InterPro"/>
</dbReference>
<dbReference type="GO" id="GO:0015288">
    <property type="term" value="F:porin activity"/>
    <property type="evidence" value="ECO:0007669"/>
    <property type="project" value="UniProtKB-KW"/>
</dbReference>
<sequence>MTKTRRFLIFVRRGLLPALFCVLCLAGWAGNAGEYRLGPGDIVKVSVYNSPDLTVEAMLSSRGDLNFPLLGRLHLADLSGDEAERLIAERLAEGGYVGRPQVTLVVSQFRSRQISVIGEFNHPGSVVLDRPTDLLSVIAQVGGIGPSGGDTVVVIHDQQRQVLSLSQLVAEPVQALRTILLSSGDVVYAPRALVFVSGEVNRPGAYRREAKMTVQQAIAVAGGLTAKAAPRALTIHRVDPGGQTRAQEASASDPLQEGDVVDVGESWF</sequence>
<evidence type="ECO:0000256" key="3">
    <source>
        <dbReference type="ARBA" id="ARBA00022448"/>
    </source>
</evidence>
<dbReference type="Pfam" id="PF02563">
    <property type="entry name" value="Poly_export"/>
    <property type="match status" value="1"/>
</dbReference>
<dbReference type="GO" id="GO:0046930">
    <property type="term" value="C:pore complex"/>
    <property type="evidence" value="ECO:0007669"/>
    <property type="project" value="UniProtKB-KW"/>
</dbReference>
<keyword evidence="7" id="KW-0732">Signal</keyword>
<feature type="domain" description="SLBB" evidence="18">
    <location>
        <begin position="113"/>
        <end position="188"/>
    </location>
</feature>
<dbReference type="InterPro" id="IPR049712">
    <property type="entry name" value="Poly_export"/>
</dbReference>
<dbReference type="Gene3D" id="3.30.1950.10">
    <property type="entry name" value="wza like domain"/>
    <property type="match status" value="1"/>
</dbReference>
<keyword evidence="9" id="KW-0406">Ion transport</keyword>
<proteinExistence type="inferred from homology"/>
<name>A0A4R7B263_9NEIS</name>
<keyword evidence="4" id="KW-1134">Transmembrane beta strand</keyword>
<dbReference type="PANTHER" id="PTHR33619:SF3">
    <property type="entry name" value="POLYSACCHARIDE EXPORT PROTEIN GFCE-RELATED"/>
    <property type="match status" value="1"/>
</dbReference>
<comment type="subcellular location">
    <subcellularLocation>
        <location evidence="1">Cell outer membrane</location>
        <topology evidence="1">Multi-pass membrane protein</topology>
    </subcellularLocation>
</comment>
<evidence type="ECO:0000256" key="2">
    <source>
        <dbReference type="ARBA" id="ARBA00009450"/>
    </source>
</evidence>
<keyword evidence="11" id="KW-0472">Membrane</keyword>
<comment type="similarity">
    <text evidence="2">Belongs to the BexD/CtrA/VexA family.</text>
</comment>
<evidence type="ECO:0000313" key="20">
    <source>
        <dbReference type="Proteomes" id="UP000295611"/>
    </source>
</evidence>
<dbReference type="GO" id="GO:0009279">
    <property type="term" value="C:cell outer membrane"/>
    <property type="evidence" value="ECO:0007669"/>
    <property type="project" value="UniProtKB-SubCell"/>
</dbReference>
<comment type="caution">
    <text evidence="19">The sequence shown here is derived from an EMBL/GenBank/DDBJ whole genome shotgun (WGS) entry which is preliminary data.</text>
</comment>
<keyword evidence="12" id="KW-0564">Palmitate</keyword>
<keyword evidence="5" id="KW-0762">Sugar transport</keyword>
<evidence type="ECO:0000256" key="8">
    <source>
        <dbReference type="ARBA" id="ARBA00023047"/>
    </source>
</evidence>
<dbReference type="InterPro" id="IPR019554">
    <property type="entry name" value="Soluble_ligand-bd"/>
</dbReference>
<evidence type="ECO:0000256" key="1">
    <source>
        <dbReference type="ARBA" id="ARBA00004571"/>
    </source>
</evidence>
<keyword evidence="10" id="KW-0626">Porin</keyword>
<dbReference type="Pfam" id="PF10531">
    <property type="entry name" value="SLBB"/>
    <property type="match status" value="1"/>
</dbReference>
<evidence type="ECO:0000259" key="17">
    <source>
        <dbReference type="Pfam" id="PF10531"/>
    </source>
</evidence>
<dbReference type="Proteomes" id="UP000295611">
    <property type="component" value="Unassembled WGS sequence"/>
</dbReference>
<organism evidence="19 20">
    <name type="scientific">Paludibacterium purpuratum</name>
    <dbReference type="NCBI Taxonomy" id="1144873"/>
    <lineage>
        <taxon>Bacteria</taxon>
        <taxon>Pseudomonadati</taxon>
        <taxon>Pseudomonadota</taxon>
        <taxon>Betaproteobacteria</taxon>
        <taxon>Neisseriales</taxon>
        <taxon>Chromobacteriaceae</taxon>
        <taxon>Paludibacterium</taxon>
    </lineage>
</organism>
<feature type="domain" description="Soluble ligand binding" evidence="17">
    <location>
        <begin position="194"/>
        <end position="243"/>
    </location>
</feature>
<evidence type="ECO:0000256" key="6">
    <source>
        <dbReference type="ARBA" id="ARBA00022692"/>
    </source>
</evidence>
<accession>A0A4R7B263</accession>
<evidence type="ECO:0000256" key="5">
    <source>
        <dbReference type="ARBA" id="ARBA00022597"/>
    </source>
</evidence>
<dbReference type="Gene3D" id="3.10.560.10">
    <property type="entry name" value="Outer membrane lipoprotein wza domain like"/>
    <property type="match status" value="2"/>
</dbReference>
<dbReference type="RefSeq" id="WP_166642246.1">
    <property type="nucleotide sequence ID" value="NZ_SNZP01000009.1"/>
</dbReference>
<evidence type="ECO:0000259" key="18">
    <source>
        <dbReference type="Pfam" id="PF22461"/>
    </source>
</evidence>
<evidence type="ECO:0000256" key="13">
    <source>
        <dbReference type="ARBA" id="ARBA00023237"/>
    </source>
</evidence>
<evidence type="ECO:0000256" key="15">
    <source>
        <dbReference type="SAM" id="MobiDB-lite"/>
    </source>
</evidence>
<dbReference type="InterPro" id="IPR003715">
    <property type="entry name" value="Poly_export_N"/>
</dbReference>
<dbReference type="GO" id="GO:0006811">
    <property type="term" value="P:monoatomic ion transport"/>
    <property type="evidence" value="ECO:0007669"/>
    <property type="project" value="UniProtKB-KW"/>
</dbReference>
<gene>
    <name evidence="19" type="ORF">DFP86_10962</name>
</gene>
<evidence type="ECO:0000259" key="16">
    <source>
        <dbReference type="Pfam" id="PF02563"/>
    </source>
</evidence>
<keyword evidence="20" id="KW-1185">Reference proteome</keyword>
<protein>
    <submittedName>
        <fullName evidence="19">Polysaccharide export outer membrane protein</fullName>
    </submittedName>
</protein>
<evidence type="ECO:0000256" key="9">
    <source>
        <dbReference type="ARBA" id="ARBA00023065"/>
    </source>
</evidence>
<evidence type="ECO:0000256" key="10">
    <source>
        <dbReference type="ARBA" id="ARBA00023114"/>
    </source>
</evidence>
<evidence type="ECO:0000313" key="19">
    <source>
        <dbReference type="EMBL" id="TDR77822.1"/>
    </source>
</evidence>
<evidence type="ECO:0000256" key="12">
    <source>
        <dbReference type="ARBA" id="ARBA00023139"/>
    </source>
</evidence>
<evidence type="ECO:0000256" key="7">
    <source>
        <dbReference type="ARBA" id="ARBA00022729"/>
    </source>
</evidence>
<reference evidence="19 20" key="1">
    <citation type="submission" date="2019-03" db="EMBL/GenBank/DDBJ databases">
        <title>Genomic Encyclopedia of Type Strains, Phase III (KMG-III): the genomes of soil and plant-associated and newly described type strains.</title>
        <authorList>
            <person name="Whitman W."/>
        </authorList>
    </citation>
    <scope>NUCLEOTIDE SEQUENCE [LARGE SCALE GENOMIC DNA]</scope>
    <source>
        <strain evidence="19 20">CECT 8976</strain>
    </source>
</reference>
<keyword evidence="3" id="KW-0813">Transport</keyword>